<reference evidence="1" key="1">
    <citation type="submission" date="2021-02" db="EMBL/GenBank/DDBJ databases">
        <authorList>
            <person name="Nowell W R."/>
        </authorList>
    </citation>
    <scope>NUCLEOTIDE SEQUENCE</scope>
</reference>
<protein>
    <submittedName>
        <fullName evidence="1">Uncharacterized protein</fullName>
    </submittedName>
</protein>
<accession>A0A821NC12</accession>
<evidence type="ECO:0000313" key="1">
    <source>
        <dbReference type="EMBL" id="CAF4784037.1"/>
    </source>
</evidence>
<dbReference type="AlphaFoldDB" id="A0A821NC12"/>
<keyword evidence="2" id="KW-1185">Reference proteome</keyword>
<evidence type="ECO:0000313" key="2">
    <source>
        <dbReference type="Proteomes" id="UP000663866"/>
    </source>
</evidence>
<organism evidence="1 2">
    <name type="scientific">Rotaria magnacalcarata</name>
    <dbReference type="NCBI Taxonomy" id="392030"/>
    <lineage>
        <taxon>Eukaryota</taxon>
        <taxon>Metazoa</taxon>
        <taxon>Spiralia</taxon>
        <taxon>Gnathifera</taxon>
        <taxon>Rotifera</taxon>
        <taxon>Eurotatoria</taxon>
        <taxon>Bdelloidea</taxon>
        <taxon>Philodinida</taxon>
        <taxon>Philodinidae</taxon>
        <taxon>Rotaria</taxon>
    </lineage>
</organism>
<comment type="caution">
    <text evidence="1">The sequence shown here is derived from an EMBL/GenBank/DDBJ whole genome shotgun (WGS) entry which is preliminary data.</text>
</comment>
<dbReference type="Proteomes" id="UP000663866">
    <property type="component" value="Unassembled WGS sequence"/>
</dbReference>
<dbReference type="EMBL" id="CAJOBG010122453">
    <property type="protein sequence ID" value="CAF4784037.1"/>
    <property type="molecule type" value="Genomic_DNA"/>
</dbReference>
<feature type="non-terminal residue" evidence="1">
    <location>
        <position position="1"/>
    </location>
</feature>
<name>A0A821NC12_9BILA</name>
<sequence length="58" mass="6295">LSSTSDLHQLTTARQYSSATKRTDQSLAINQVFNDTIVDSFLVSSSNGVQSSTNICQQ</sequence>
<proteinExistence type="predicted"/>
<feature type="non-terminal residue" evidence="1">
    <location>
        <position position="58"/>
    </location>
</feature>
<gene>
    <name evidence="1" type="ORF">OVN521_LOCUS51285</name>
</gene>